<protein>
    <submittedName>
        <fullName evidence="1">Uncharacterized protein</fullName>
    </submittedName>
</protein>
<keyword evidence="2" id="KW-1185">Reference proteome</keyword>
<dbReference type="EMBL" id="LACB01000045">
    <property type="protein sequence ID" value="KAJ9490871.1"/>
    <property type="molecule type" value="Genomic_DNA"/>
</dbReference>
<comment type="caution">
    <text evidence="1">The sequence shown here is derived from an EMBL/GenBank/DDBJ whole genome shotgun (WGS) entry which is preliminary data.</text>
</comment>
<name>A0AAI9XB62_PENTH</name>
<gene>
    <name evidence="1" type="ORF">VN97_g2368</name>
</gene>
<proteinExistence type="predicted"/>
<organism evidence="1 2">
    <name type="scientific">Penicillium thymicola</name>
    <dbReference type="NCBI Taxonomy" id="293382"/>
    <lineage>
        <taxon>Eukaryota</taxon>
        <taxon>Fungi</taxon>
        <taxon>Dikarya</taxon>
        <taxon>Ascomycota</taxon>
        <taxon>Pezizomycotina</taxon>
        <taxon>Eurotiomycetes</taxon>
        <taxon>Eurotiomycetidae</taxon>
        <taxon>Eurotiales</taxon>
        <taxon>Aspergillaceae</taxon>
        <taxon>Penicillium</taxon>
    </lineage>
</organism>
<dbReference type="AlphaFoldDB" id="A0AAI9XB62"/>
<evidence type="ECO:0000313" key="2">
    <source>
        <dbReference type="Proteomes" id="UP001227192"/>
    </source>
</evidence>
<sequence>MQVSALQLSQLGIARRAFPVRSTPVQYTPYEDHFTATLVCHVTIDQFIDPAPFNYSFLAHLGIRRQFGKTGCCLKSNPDTHDSA</sequence>
<evidence type="ECO:0000313" key="1">
    <source>
        <dbReference type="EMBL" id="KAJ9490871.1"/>
    </source>
</evidence>
<reference evidence="1" key="2">
    <citation type="journal article" date="2016" name="Fungal Biol.">
        <title>Ochratoxin A production by Penicillium thymicola.</title>
        <authorList>
            <person name="Nguyen H.D.T."/>
            <person name="McMullin D.R."/>
            <person name="Ponomareva E."/>
            <person name="Riley R."/>
            <person name="Pomraning K.R."/>
            <person name="Baker S.E."/>
            <person name="Seifert K.A."/>
        </authorList>
    </citation>
    <scope>NUCLEOTIDE SEQUENCE</scope>
    <source>
        <strain evidence="1">DAOM 180753</strain>
    </source>
</reference>
<reference evidence="1" key="1">
    <citation type="submission" date="2015-06" db="EMBL/GenBank/DDBJ databases">
        <authorList>
            <person name="Nguyen H."/>
        </authorList>
    </citation>
    <scope>NUCLEOTIDE SEQUENCE</scope>
    <source>
        <strain evidence="1">DAOM 180753</strain>
    </source>
</reference>
<accession>A0AAI9XB62</accession>
<dbReference type="Proteomes" id="UP001227192">
    <property type="component" value="Unassembled WGS sequence"/>
</dbReference>